<feature type="region of interest" description="Disordered" evidence="1">
    <location>
        <begin position="110"/>
        <end position="153"/>
    </location>
</feature>
<dbReference type="EMBL" id="CAFBMK010000116">
    <property type="protein sequence ID" value="CAB4922918.1"/>
    <property type="molecule type" value="Genomic_DNA"/>
</dbReference>
<name>A0A6J7HTF2_9ZZZZ</name>
<organism evidence="2">
    <name type="scientific">freshwater metagenome</name>
    <dbReference type="NCBI Taxonomy" id="449393"/>
    <lineage>
        <taxon>unclassified sequences</taxon>
        <taxon>metagenomes</taxon>
        <taxon>ecological metagenomes</taxon>
    </lineage>
</organism>
<accession>A0A6J7HTF2</accession>
<protein>
    <submittedName>
        <fullName evidence="2">Unannotated protein</fullName>
    </submittedName>
</protein>
<proteinExistence type="predicted"/>
<reference evidence="2" key="1">
    <citation type="submission" date="2020-05" db="EMBL/GenBank/DDBJ databases">
        <authorList>
            <person name="Chiriac C."/>
            <person name="Salcher M."/>
            <person name="Ghai R."/>
            <person name="Kavagutti S V."/>
        </authorList>
    </citation>
    <scope>NUCLEOTIDE SEQUENCE</scope>
</reference>
<dbReference type="AlphaFoldDB" id="A0A6J7HTF2"/>
<sequence length="153" mass="16352">MEDPAPQVRSTVRALVRASGPFGLGLRASGIDELADEVVEVCNRVENIHRIADAAGPTLKRLAVALDGIEEQIQPIGALACRIPRSRAKRRRRAANLAAMEGALAITADAADPDRSTAEVRQTAEAAATRIDTATPRALDDRPRDHKGMETPT</sequence>
<evidence type="ECO:0000256" key="1">
    <source>
        <dbReference type="SAM" id="MobiDB-lite"/>
    </source>
</evidence>
<feature type="compositionally biased region" description="Basic and acidic residues" evidence="1">
    <location>
        <begin position="138"/>
        <end position="153"/>
    </location>
</feature>
<gene>
    <name evidence="2" type="ORF">UFOPK3564_01940</name>
</gene>
<evidence type="ECO:0000313" key="2">
    <source>
        <dbReference type="EMBL" id="CAB4922918.1"/>
    </source>
</evidence>